<name>A0A447IGS3_9HYPH</name>
<dbReference type="GO" id="GO:0016301">
    <property type="term" value="F:kinase activity"/>
    <property type="evidence" value="ECO:0007669"/>
    <property type="project" value="UniProtKB-KW"/>
</dbReference>
<reference evidence="2 3" key="1">
    <citation type="submission" date="2018-12" db="EMBL/GenBank/DDBJ databases">
        <authorList>
            <person name="Criscuolo A."/>
        </authorList>
    </citation>
    <scope>NUCLEOTIDE SEQUENCE [LARGE SCALE GENOMIC DNA]</scope>
    <source>
        <strain evidence="2">ACIP1116281</strain>
    </source>
</reference>
<dbReference type="GO" id="GO:0003677">
    <property type="term" value="F:DNA binding"/>
    <property type="evidence" value="ECO:0007669"/>
    <property type="project" value="InterPro"/>
</dbReference>
<dbReference type="InterPro" id="IPR036953">
    <property type="entry name" value="GreA/GreB_C_sf"/>
</dbReference>
<dbReference type="EMBL" id="UZWD01000062">
    <property type="protein sequence ID" value="VDS06673.1"/>
    <property type="molecule type" value="Genomic_DNA"/>
</dbReference>
<evidence type="ECO:0000313" key="2">
    <source>
        <dbReference type="EMBL" id="VDS06673.1"/>
    </source>
</evidence>
<keyword evidence="3" id="KW-1185">Reference proteome</keyword>
<dbReference type="GO" id="GO:0032784">
    <property type="term" value="P:regulation of DNA-templated transcription elongation"/>
    <property type="evidence" value="ECO:0007669"/>
    <property type="project" value="InterPro"/>
</dbReference>
<keyword evidence="2" id="KW-0808">Transferase</keyword>
<evidence type="ECO:0000313" key="3">
    <source>
        <dbReference type="Proteomes" id="UP000268844"/>
    </source>
</evidence>
<dbReference type="SUPFAM" id="SSF54534">
    <property type="entry name" value="FKBP-like"/>
    <property type="match status" value="1"/>
</dbReference>
<sequence length="151" mass="16451">MTTIALSDWTQSPQIVVGEEERRRLTVVALTEIGHSAEHADYLLYELDRAHVVPDAQLPPDVVRIGSVVRYRPSEGGERTIELVLPANAERHEHNLAVTTPEGAALLGLRPGQSISWLGADGQSQRIRVLRVTAPIDPCFDPNHDPGPSAA</sequence>
<keyword evidence="2" id="KW-0418">Kinase</keyword>
<gene>
    <name evidence="2" type="primary">rnk_4</name>
    <name evidence="2" type="ORF">DEVEQU_03837</name>
</gene>
<protein>
    <submittedName>
        <fullName evidence="2">Regulator of nucleoside diphosphate kinase</fullName>
    </submittedName>
</protein>
<organism evidence="2 3">
    <name type="scientific">Devosia equisanguinis</name>
    <dbReference type="NCBI Taxonomy" id="2490941"/>
    <lineage>
        <taxon>Bacteria</taxon>
        <taxon>Pseudomonadati</taxon>
        <taxon>Pseudomonadota</taxon>
        <taxon>Alphaproteobacteria</taxon>
        <taxon>Hyphomicrobiales</taxon>
        <taxon>Devosiaceae</taxon>
        <taxon>Devosia</taxon>
    </lineage>
</organism>
<dbReference type="RefSeq" id="WP_126152185.1">
    <property type="nucleotide sequence ID" value="NZ_JBHTMH010000001.1"/>
</dbReference>
<dbReference type="Proteomes" id="UP000268844">
    <property type="component" value="Unassembled WGS sequence"/>
</dbReference>
<dbReference type="AlphaFoldDB" id="A0A447IGS3"/>
<proteinExistence type="predicted"/>
<dbReference type="InterPro" id="IPR001437">
    <property type="entry name" value="Tscrpt_elong_fac_GreA/B_C"/>
</dbReference>
<accession>A0A447IGS3</accession>
<dbReference type="Gene3D" id="3.10.50.30">
    <property type="entry name" value="Transcription elongation factor, GreA/GreB, C-terminal domain"/>
    <property type="match status" value="1"/>
</dbReference>
<dbReference type="Pfam" id="PF01272">
    <property type="entry name" value="GreA_GreB"/>
    <property type="match status" value="1"/>
</dbReference>
<dbReference type="NCBIfam" id="NF004396">
    <property type="entry name" value="PRK05753.1"/>
    <property type="match status" value="1"/>
</dbReference>
<evidence type="ECO:0000259" key="1">
    <source>
        <dbReference type="Pfam" id="PF01272"/>
    </source>
</evidence>
<dbReference type="OrthoDB" id="192847at2"/>
<feature type="domain" description="Transcription elongation factor GreA/GreB C-terminal" evidence="1">
    <location>
        <begin position="59"/>
        <end position="133"/>
    </location>
</feature>